<dbReference type="RefSeq" id="WP_063244293.1">
    <property type="nucleotide sequence ID" value="NZ_LUKF01000016.1"/>
</dbReference>
<keyword evidence="2" id="KW-1133">Transmembrane helix</keyword>
<gene>
    <name evidence="3" type="ORF">AZI85_08330</name>
</gene>
<feature type="transmembrane region" description="Helical" evidence="2">
    <location>
        <begin position="12"/>
        <end position="35"/>
    </location>
</feature>
<accession>A0A150WGG9</accession>
<protein>
    <submittedName>
        <fullName evidence="3">Uncharacterized protein</fullName>
    </submittedName>
</protein>
<feature type="region of interest" description="Disordered" evidence="1">
    <location>
        <begin position="863"/>
        <end position="882"/>
    </location>
</feature>
<keyword evidence="2" id="KW-0472">Membrane</keyword>
<name>A0A150WGG9_BDEBC</name>
<organism evidence="3 4">
    <name type="scientific">Bdellovibrio bacteriovorus</name>
    <dbReference type="NCBI Taxonomy" id="959"/>
    <lineage>
        <taxon>Bacteria</taxon>
        <taxon>Pseudomonadati</taxon>
        <taxon>Bdellovibrionota</taxon>
        <taxon>Bdellovibrionia</taxon>
        <taxon>Bdellovibrionales</taxon>
        <taxon>Pseudobdellovibrionaceae</taxon>
        <taxon>Bdellovibrio</taxon>
    </lineage>
</organism>
<evidence type="ECO:0000256" key="2">
    <source>
        <dbReference type="SAM" id="Phobius"/>
    </source>
</evidence>
<evidence type="ECO:0000313" key="4">
    <source>
        <dbReference type="Proteomes" id="UP000075391"/>
    </source>
</evidence>
<dbReference type="EMBL" id="LUKF01000016">
    <property type="protein sequence ID" value="KYG62188.1"/>
    <property type="molecule type" value="Genomic_DNA"/>
</dbReference>
<sequence length="953" mass="103792">MKTQNIKSIQGFSVIEGVIAAGIVALSILSIAAIVTQHSTMAKSSVAKQELPGIGTDVLNRTRAALLETAETSGGLKTKGICSLLEPKQIKPGIQPIDLVTTKARLNTAFSLTVWKKVFAPEWSVSDYKVSDRGEIKISLAPVQGKNTLATSQAIDFKTLQVDLSISIRTMDPTKSSAVFSLLPMGLQRVDSKTAVFMVEAVTNYDRILDNGERSKRSADSKDLISVLDVGSCDVRDANGVILSMSPAGTGVGDPSGRTIYNNTIFEESGVSPFEISFSATEVVQGRYIDGRLSADRTKNVVAACTETRFRCPARNHTRDYKPFINVTAFANYFSKNKYGYRERVRVSPKLEFLDTNGKNILNNSGTSIEYTNSATTSYRQHSNQLFYPIDAQGGMDTSAPMSFSPGGNGLKVKVNNAEPLCRKVCSETNPISARPSLTVSTPDFLDNEDKWAAEIGAASMPLHCTMCFVKGCTRMGLETFGPLNELPPEPLDAQIPECAAENKDEAERILPYAEQNIALAGGGRCISAKVENGKLIYQSRNCNDKLPAMCFAFGEYTLARTLGTSTIPSVSFAEAPEACRNMGRESHPVTQLREGILQQGGSVARLDEIPKASNRYQLLNLAKMGFFVSPQGEEESSRAASDLKKSFGNKVSSEFWTALKVEDAGIVADVPRAMLSNDVDQRHMLYYSPAGVQTHTVISETPYSYVRAPAGGGTAYVLFNHVKFRGVVPVASEQTSSHEFLCQNKGGGFFITRGKSSPNFADGGNACESSNGFFVAPHSSSGWLSSLMAVAPHGNYYPFPELASEPRAVWVALQGAHLAPALQGEFSKLAFKKPGFEELSQELVDRDGSFIEARRLLKKVKVDKSNQGPQSSPQAQQQEEFEWVPDPSVKIKVACYSSRNRNIAIKDVAQGCSTDEDRLLEADLQKPLISMLWVMKKSNFELGYQEFIKVKP</sequence>
<dbReference type="Proteomes" id="UP000075391">
    <property type="component" value="Unassembled WGS sequence"/>
</dbReference>
<keyword evidence="2" id="KW-0812">Transmembrane</keyword>
<evidence type="ECO:0000313" key="3">
    <source>
        <dbReference type="EMBL" id="KYG62188.1"/>
    </source>
</evidence>
<evidence type="ECO:0000256" key="1">
    <source>
        <dbReference type="SAM" id="MobiDB-lite"/>
    </source>
</evidence>
<dbReference type="AlphaFoldDB" id="A0A150WGG9"/>
<dbReference type="OrthoDB" id="9816613at2"/>
<proteinExistence type="predicted"/>
<reference evidence="3 4" key="1">
    <citation type="submission" date="2016-03" db="EMBL/GenBank/DDBJ databases">
        <authorList>
            <person name="Ploux O."/>
        </authorList>
    </citation>
    <scope>NUCLEOTIDE SEQUENCE [LARGE SCALE GENOMIC DNA]</scope>
    <source>
        <strain evidence="3 4">BER2</strain>
    </source>
</reference>
<feature type="compositionally biased region" description="Low complexity" evidence="1">
    <location>
        <begin position="868"/>
        <end position="879"/>
    </location>
</feature>
<comment type="caution">
    <text evidence="3">The sequence shown here is derived from an EMBL/GenBank/DDBJ whole genome shotgun (WGS) entry which is preliminary data.</text>
</comment>